<dbReference type="InterPro" id="IPR038765">
    <property type="entry name" value="Papain-like_cys_pep_sf"/>
</dbReference>
<dbReference type="STRING" id="218821.SAMN05421837_103391"/>
<keyword evidence="5" id="KW-1185">Reference proteome</keyword>
<evidence type="ECO:0000313" key="4">
    <source>
        <dbReference type="EMBL" id="SEF26561.1"/>
    </source>
</evidence>
<evidence type="ECO:0000256" key="1">
    <source>
        <dbReference type="ARBA" id="ARBA00022670"/>
    </source>
</evidence>
<evidence type="ECO:0000313" key="5">
    <source>
        <dbReference type="Proteomes" id="UP000198878"/>
    </source>
</evidence>
<dbReference type="AlphaFoldDB" id="A0A1H5QMI2"/>
<accession>A0A1H5QMI2</accession>
<dbReference type="Pfam" id="PF03543">
    <property type="entry name" value="Peptidase_C58"/>
    <property type="match status" value="1"/>
</dbReference>
<dbReference type="GO" id="GO:0006508">
    <property type="term" value="P:proteolysis"/>
    <property type="evidence" value="ECO:0007669"/>
    <property type="project" value="UniProtKB-KW"/>
</dbReference>
<protein>
    <submittedName>
        <fullName evidence="4">Virulence surface antigen</fullName>
    </submittedName>
</protein>
<keyword evidence="2" id="KW-0378">Hydrolase</keyword>
<sequence>MDYEKISSKVPGSGVQGFDQSVEAARERVHIGDGVCRALVVHWLVAKARGEDYWTSSGKVTEPLLAASTRLSKAVRLQEEYERVAQSRLVLDPATEQALSEGGLGFVIRDTTASAQWGFATEKPNDEPEKIVHAAFDAHSRAFILSIKGTSGGHSLGVYRHSREVHLFDPNIGEFVAKSEAGLRALLLAIAAAYREHRMNLHDSYILWSFAG</sequence>
<reference evidence="5" key="1">
    <citation type="submission" date="2016-10" db="EMBL/GenBank/DDBJ databases">
        <authorList>
            <person name="Varghese N."/>
            <person name="Submissions S."/>
        </authorList>
    </citation>
    <scope>NUCLEOTIDE SEQUENCE [LARGE SCALE GENOMIC DNA]</scope>
    <source>
        <strain evidence="5">DSM 44654</strain>
    </source>
</reference>
<dbReference type="SUPFAM" id="SSF54001">
    <property type="entry name" value="Cysteine proteinases"/>
    <property type="match status" value="1"/>
</dbReference>
<dbReference type="RefSeq" id="WP_086672740.1">
    <property type="nucleotide sequence ID" value="NZ_FNUJ01000003.1"/>
</dbReference>
<name>A0A1H5QMI2_9PSEU</name>
<feature type="domain" description="Peptidase C58 YopT-type" evidence="3">
    <location>
        <begin position="20"/>
        <end position="181"/>
    </location>
</feature>
<evidence type="ECO:0000256" key="2">
    <source>
        <dbReference type="ARBA" id="ARBA00022801"/>
    </source>
</evidence>
<evidence type="ECO:0000259" key="3">
    <source>
        <dbReference type="Pfam" id="PF03543"/>
    </source>
</evidence>
<dbReference type="GO" id="GO:0004197">
    <property type="term" value="F:cysteine-type endopeptidase activity"/>
    <property type="evidence" value="ECO:0007669"/>
    <property type="project" value="InterPro"/>
</dbReference>
<organism evidence="4 5">
    <name type="scientific">Amycolatopsis pretoriensis</name>
    <dbReference type="NCBI Taxonomy" id="218821"/>
    <lineage>
        <taxon>Bacteria</taxon>
        <taxon>Bacillati</taxon>
        <taxon>Actinomycetota</taxon>
        <taxon>Actinomycetes</taxon>
        <taxon>Pseudonocardiales</taxon>
        <taxon>Pseudonocardiaceae</taxon>
        <taxon>Amycolatopsis</taxon>
    </lineage>
</organism>
<dbReference type="OrthoDB" id="9554067at2"/>
<proteinExistence type="predicted"/>
<dbReference type="EMBL" id="FNUJ01000003">
    <property type="protein sequence ID" value="SEF26561.1"/>
    <property type="molecule type" value="Genomic_DNA"/>
</dbReference>
<gene>
    <name evidence="4" type="ORF">SAMN05421837_103391</name>
</gene>
<dbReference type="Proteomes" id="UP000198878">
    <property type="component" value="Unassembled WGS sequence"/>
</dbReference>
<keyword evidence="1" id="KW-0645">Protease</keyword>
<dbReference type="InterPro" id="IPR006473">
    <property type="entry name" value="Peptidase_C58_Yopt"/>
</dbReference>
<dbReference type="Gene3D" id="3.90.70.20">
    <property type="match status" value="1"/>
</dbReference>